<gene>
    <name evidence="1" type="ORF">BCR41DRAFT_344121</name>
</gene>
<dbReference type="AlphaFoldDB" id="A0A1Y2H2Q4"/>
<sequence>MRHQAIIHLRKRRYTSQRARCLEKAATATNTRTISILPVLLVALVSIDTASAHTPIEASVQWSLIHHNS</sequence>
<protein>
    <submittedName>
        <fullName evidence="1">Uncharacterized protein</fullName>
    </submittedName>
</protein>
<dbReference type="InParanoid" id="A0A1Y2H2Q4"/>
<name>A0A1Y2H2Q4_9FUNG</name>
<accession>A0A1Y2H2Q4</accession>
<dbReference type="RefSeq" id="XP_021886488.1">
    <property type="nucleotide sequence ID" value="XM_022022433.1"/>
</dbReference>
<comment type="caution">
    <text evidence="1">The sequence shown here is derived from an EMBL/GenBank/DDBJ whole genome shotgun (WGS) entry which is preliminary data.</text>
</comment>
<evidence type="ECO:0000313" key="1">
    <source>
        <dbReference type="EMBL" id="ORZ28815.1"/>
    </source>
</evidence>
<organism evidence="1 2">
    <name type="scientific">Lobosporangium transversale</name>
    <dbReference type="NCBI Taxonomy" id="64571"/>
    <lineage>
        <taxon>Eukaryota</taxon>
        <taxon>Fungi</taxon>
        <taxon>Fungi incertae sedis</taxon>
        <taxon>Mucoromycota</taxon>
        <taxon>Mortierellomycotina</taxon>
        <taxon>Mortierellomycetes</taxon>
        <taxon>Mortierellales</taxon>
        <taxon>Mortierellaceae</taxon>
        <taxon>Lobosporangium</taxon>
    </lineage>
</organism>
<evidence type="ECO:0000313" key="2">
    <source>
        <dbReference type="Proteomes" id="UP000193648"/>
    </source>
</evidence>
<dbReference type="GeneID" id="33564277"/>
<proteinExistence type="predicted"/>
<dbReference type="Proteomes" id="UP000193648">
    <property type="component" value="Unassembled WGS sequence"/>
</dbReference>
<keyword evidence="2" id="KW-1185">Reference proteome</keyword>
<reference evidence="1 2" key="1">
    <citation type="submission" date="2016-07" db="EMBL/GenBank/DDBJ databases">
        <title>Pervasive Adenine N6-methylation of Active Genes in Fungi.</title>
        <authorList>
            <consortium name="DOE Joint Genome Institute"/>
            <person name="Mondo S.J."/>
            <person name="Dannebaum R.O."/>
            <person name="Kuo R.C."/>
            <person name="Labutti K."/>
            <person name="Haridas S."/>
            <person name="Kuo A."/>
            <person name="Salamov A."/>
            <person name="Ahrendt S.R."/>
            <person name="Lipzen A."/>
            <person name="Sullivan W."/>
            <person name="Andreopoulos W.B."/>
            <person name="Clum A."/>
            <person name="Lindquist E."/>
            <person name="Daum C."/>
            <person name="Ramamoorthy G.K."/>
            <person name="Gryganskyi A."/>
            <person name="Culley D."/>
            <person name="Magnuson J.K."/>
            <person name="James T.Y."/>
            <person name="O'Malley M.A."/>
            <person name="Stajich J.E."/>
            <person name="Spatafora J.W."/>
            <person name="Visel A."/>
            <person name="Grigoriev I.V."/>
        </authorList>
    </citation>
    <scope>NUCLEOTIDE SEQUENCE [LARGE SCALE GENOMIC DNA]</scope>
    <source>
        <strain evidence="1 2">NRRL 3116</strain>
    </source>
</reference>
<dbReference type="EMBL" id="MCFF01000001">
    <property type="protein sequence ID" value="ORZ28815.1"/>
    <property type="molecule type" value="Genomic_DNA"/>
</dbReference>